<organism evidence="2 3">
    <name type="scientific">Prorocentrum cordatum</name>
    <dbReference type="NCBI Taxonomy" id="2364126"/>
    <lineage>
        <taxon>Eukaryota</taxon>
        <taxon>Sar</taxon>
        <taxon>Alveolata</taxon>
        <taxon>Dinophyceae</taxon>
        <taxon>Prorocentrales</taxon>
        <taxon>Prorocentraceae</taxon>
        <taxon>Prorocentrum</taxon>
    </lineage>
</organism>
<protein>
    <submittedName>
        <fullName evidence="2">Uncharacterized protein</fullName>
    </submittedName>
</protein>
<feature type="non-terminal residue" evidence="2">
    <location>
        <position position="117"/>
    </location>
</feature>
<gene>
    <name evidence="2" type="ORF">PCOR1329_LOCUS1707</name>
</gene>
<feature type="compositionally biased region" description="Low complexity" evidence="1">
    <location>
        <begin position="95"/>
        <end position="108"/>
    </location>
</feature>
<evidence type="ECO:0000256" key="1">
    <source>
        <dbReference type="SAM" id="MobiDB-lite"/>
    </source>
</evidence>
<evidence type="ECO:0000313" key="2">
    <source>
        <dbReference type="EMBL" id="CAK0790430.1"/>
    </source>
</evidence>
<dbReference type="Proteomes" id="UP001189429">
    <property type="component" value="Unassembled WGS sequence"/>
</dbReference>
<proteinExistence type="predicted"/>
<feature type="region of interest" description="Disordered" evidence="1">
    <location>
        <begin position="69"/>
        <end position="117"/>
    </location>
</feature>
<name>A0ABN9PGD8_9DINO</name>
<sequence>MGPPKLPDIRAPGVDAAGMYRSASLPRVGPKVKVSAAELGSLRRTDVSGQVDALRTAAREAKADLKAELAERKQRSRGMLLGKSSSTPELRGAKARPAAAPDAAPGSAGSSGSGGRR</sequence>
<reference evidence="2" key="1">
    <citation type="submission" date="2023-10" db="EMBL/GenBank/DDBJ databases">
        <authorList>
            <person name="Chen Y."/>
            <person name="Shah S."/>
            <person name="Dougan E. K."/>
            <person name="Thang M."/>
            <person name="Chan C."/>
        </authorList>
    </citation>
    <scope>NUCLEOTIDE SEQUENCE [LARGE SCALE GENOMIC DNA]</scope>
</reference>
<keyword evidence="3" id="KW-1185">Reference proteome</keyword>
<evidence type="ECO:0000313" key="3">
    <source>
        <dbReference type="Proteomes" id="UP001189429"/>
    </source>
</evidence>
<dbReference type="EMBL" id="CAUYUJ010000418">
    <property type="protein sequence ID" value="CAK0790430.1"/>
    <property type="molecule type" value="Genomic_DNA"/>
</dbReference>
<comment type="caution">
    <text evidence="2">The sequence shown here is derived from an EMBL/GenBank/DDBJ whole genome shotgun (WGS) entry which is preliminary data.</text>
</comment>
<accession>A0ABN9PGD8</accession>